<evidence type="ECO:0000313" key="5">
    <source>
        <dbReference type="Proteomes" id="UP001642360"/>
    </source>
</evidence>
<dbReference type="AlphaFoldDB" id="A0ABC8SGN2"/>
<feature type="repeat" description="PPR" evidence="3">
    <location>
        <begin position="732"/>
        <end position="766"/>
    </location>
</feature>
<dbReference type="Proteomes" id="UP001642360">
    <property type="component" value="Unassembled WGS sequence"/>
</dbReference>
<feature type="repeat" description="PPR" evidence="3">
    <location>
        <begin position="697"/>
        <end position="731"/>
    </location>
</feature>
<feature type="repeat" description="PPR" evidence="3">
    <location>
        <begin position="662"/>
        <end position="696"/>
    </location>
</feature>
<keyword evidence="5" id="KW-1185">Reference proteome</keyword>
<evidence type="ECO:0000256" key="3">
    <source>
        <dbReference type="PROSITE-ProRule" id="PRU00708"/>
    </source>
</evidence>
<dbReference type="PROSITE" id="PS51375">
    <property type="entry name" value="PPR"/>
    <property type="match status" value="11"/>
</dbReference>
<dbReference type="PANTHER" id="PTHR46128">
    <property type="entry name" value="MITOCHONDRIAL GROUP I INTRON SPLICING FACTOR CCM1"/>
    <property type="match status" value="1"/>
</dbReference>
<dbReference type="Pfam" id="PF12854">
    <property type="entry name" value="PPR_1"/>
    <property type="match status" value="1"/>
</dbReference>
<dbReference type="Pfam" id="PF01535">
    <property type="entry name" value="PPR"/>
    <property type="match status" value="5"/>
</dbReference>
<name>A0ABC8SGN2_9AQUA</name>
<organism evidence="4 5">
    <name type="scientific">Ilex paraguariensis</name>
    <name type="common">yerba mate</name>
    <dbReference type="NCBI Taxonomy" id="185542"/>
    <lineage>
        <taxon>Eukaryota</taxon>
        <taxon>Viridiplantae</taxon>
        <taxon>Streptophyta</taxon>
        <taxon>Embryophyta</taxon>
        <taxon>Tracheophyta</taxon>
        <taxon>Spermatophyta</taxon>
        <taxon>Magnoliopsida</taxon>
        <taxon>eudicotyledons</taxon>
        <taxon>Gunneridae</taxon>
        <taxon>Pentapetalae</taxon>
        <taxon>asterids</taxon>
        <taxon>campanulids</taxon>
        <taxon>Aquifoliales</taxon>
        <taxon>Aquifoliaceae</taxon>
        <taxon>Ilex</taxon>
    </lineage>
</organism>
<feature type="repeat" description="PPR" evidence="3">
    <location>
        <begin position="592"/>
        <end position="626"/>
    </location>
</feature>
<keyword evidence="2" id="KW-0677">Repeat</keyword>
<evidence type="ECO:0008006" key="6">
    <source>
        <dbReference type="Google" id="ProtNLM"/>
    </source>
</evidence>
<dbReference type="InterPro" id="IPR011990">
    <property type="entry name" value="TPR-like_helical_dom_sf"/>
</dbReference>
<comment type="caution">
    <text evidence="4">The sequence shown here is derived from an EMBL/GenBank/DDBJ whole genome shotgun (WGS) entry which is preliminary data.</text>
</comment>
<gene>
    <name evidence="4" type="ORF">ILEXP_LOCUS24883</name>
</gene>
<evidence type="ECO:0000256" key="1">
    <source>
        <dbReference type="ARBA" id="ARBA00007626"/>
    </source>
</evidence>
<comment type="similarity">
    <text evidence="1">Belongs to the PPR family. P subfamily.</text>
</comment>
<feature type="repeat" description="PPR" evidence="3">
    <location>
        <begin position="627"/>
        <end position="661"/>
    </location>
</feature>
<dbReference type="PANTHER" id="PTHR46128:SF252">
    <property type="entry name" value="PENTACOTRIPEPTIDE-REPEAT REGION OF PRORP DOMAIN-CONTAINING PROTEIN"/>
    <property type="match status" value="1"/>
</dbReference>
<dbReference type="SUPFAM" id="SSF48452">
    <property type="entry name" value="TPR-like"/>
    <property type="match status" value="1"/>
</dbReference>
<feature type="repeat" description="PPR" evidence="3">
    <location>
        <begin position="452"/>
        <end position="486"/>
    </location>
</feature>
<dbReference type="NCBIfam" id="TIGR00756">
    <property type="entry name" value="PPR"/>
    <property type="match status" value="12"/>
</dbReference>
<dbReference type="EMBL" id="CAUOFW020002836">
    <property type="protein sequence ID" value="CAK9156349.1"/>
    <property type="molecule type" value="Genomic_DNA"/>
</dbReference>
<dbReference type="Pfam" id="PF13041">
    <property type="entry name" value="PPR_2"/>
    <property type="match status" value="4"/>
</dbReference>
<proteinExistence type="inferred from homology"/>
<reference evidence="4 5" key="1">
    <citation type="submission" date="2024-02" db="EMBL/GenBank/DDBJ databases">
        <authorList>
            <person name="Vignale AGUSTIN F."/>
            <person name="Sosa J E."/>
            <person name="Modenutti C."/>
        </authorList>
    </citation>
    <scope>NUCLEOTIDE SEQUENCE [LARGE SCALE GENOMIC DNA]</scope>
</reference>
<feature type="repeat" description="PPR" evidence="3">
    <location>
        <begin position="522"/>
        <end position="556"/>
    </location>
</feature>
<feature type="repeat" description="PPR" evidence="3">
    <location>
        <begin position="229"/>
        <end position="263"/>
    </location>
</feature>
<dbReference type="InterPro" id="IPR002885">
    <property type="entry name" value="PPR_rpt"/>
</dbReference>
<protein>
    <recommendedName>
        <fullName evidence="6">Pentatricopeptide repeat-containing protein</fullName>
    </recommendedName>
</protein>
<dbReference type="InterPro" id="IPR050872">
    <property type="entry name" value="PPR_P_subfamily"/>
</dbReference>
<evidence type="ECO:0000256" key="2">
    <source>
        <dbReference type="ARBA" id="ARBA00022737"/>
    </source>
</evidence>
<feature type="repeat" description="PPR" evidence="3">
    <location>
        <begin position="333"/>
        <end position="367"/>
    </location>
</feature>
<feature type="repeat" description="PPR" evidence="3">
    <location>
        <begin position="298"/>
        <end position="332"/>
    </location>
</feature>
<accession>A0ABC8SGN2</accession>
<dbReference type="Gene3D" id="1.25.40.10">
    <property type="entry name" value="Tetratricopeptide repeat domain"/>
    <property type="match status" value="5"/>
</dbReference>
<dbReference type="SUPFAM" id="SSF81901">
    <property type="entry name" value="HCP-like"/>
    <property type="match status" value="1"/>
</dbReference>
<feature type="repeat" description="PPR" evidence="3">
    <location>
        <begin position="487"/>
        <end position="521"/>
    </location>
</feature>
<sequence length="860" mass="97115">MALLKFTRFHFLYKSAKPNNPCNPLLLLSSTHGHFPPSSKHICSKTHNFGLHYSIPPDHTIIRDGLISIFTSRDFSPESQELEDFGSKLTTEIVEDVLKGFKNWKLAQMFFSWASNQYGYRHNCYTFNVMASILSRVGQNVPLRILATDLVNSRCWMTAGALGFFVRCLGSQGLVDEANWLFDQVKKMGLCIPNSYSYNCLLEAISKSNSVDLIEDRVKEMCDVGLQLDKYALTPLLKCYCNAGKFEKALDVFNRMYAKDWVDGHVLAILVLAFSKWGEVDKAFELIERMEELKINLNEKTFCVLIHGFVRESRVDKALQLLNKMHKLGFAPDISVYDVLIGGLCKNKDMEEALHLYTEMKRMGICPDVKILTVIMSCLSGEKEMMQLLEKGQEDLDSEAMVVLYKSALRGLVNCGSTDKAYHLLWARMGDSSDGDVEVERLLMVKQFVHPDTTSFEIVIDGLCQTDKLDEALGLFLEMDRIGCKRSVLLYNNLIDCLSNSNRLEECFELLSEMKKSGFEPTQFTHNSIFGCLCRREDTAGALDIIRLMRAHGHEPWIKYSTLLVKKLCNHGKAVEARGFLADIVQEGFLPDIIAYSAVVDGFLKVKEVDQALELFREICARGYGPDVVAYNIVINGLCKAKRVSEAQDILNEMLEKGLVPSVVTYNSLIDGLCKNGDIDQAILCYSRMVGKEQEPNVITYTTLVDAFCNAGRPNDALSLWNNMRRRVCSPNRIAFMALIHGLCKCGRPHDALLHLQEMEEKQVTPDPFIYVGLIDAFIFISDPTLAFDVLKKMVHNGNFPNASDKNHLLLKEAILRLSEDARTSSTVKYLMEQGSIPRHLSNSDVEMKVSLRPSLNHEV</sequence>
<evidence type="ECO:0000313" key="4">
    <source>
        <dbReference type="EMBL" id="CAK9156349.1"/>
    </source>
</evidence>